<gene>
    <name evidence="1" type="ORF">GCM10009422_22330</name>
</gene>
<accession>A0ABN1H0R0</accession>
<protein>
    <recommendedName>
        <fullName evidence="3">DUF559 domain-containing protein</fullName>
    </recommendedName>
</protein>
<dbReference type="RefSeq" id="WP_343793750.1">
    <property type="nucleotide sequence ID" value="NZ_BAAAGA010000005.1"/>
</dbReference>
<evidence type="ECO:0000313" key="1">
    <source>
        <dbReference type="EMBL" id="GAA0625288.1"/>
    </source>
</evidence>
<proteinExistence type="predicted"/>
<name>A0ABN1H0R0_9CAUL</name>
<reference evidence="1 2" key="1">
    <citation type="journal article" date="2019" name="Int. J. Syst. Evol. Microbiol.">
        <title>The Global Catalogue of Microorganisms (GCM) 10K type strain sequencing project: providing services to taxonomists for standard genome sequencing and annotation.</title>
        <authorList>
            <consortium name="The Broad Institute Genomics Platform"/>
            <consortium name="The Broad Institute Genome Sequencing Center for Infectious Disease"/>
            <person name="Wu L."/>
            <person name="Ma J."/>
        </authorList>
    </citation>
    <scope>NUCLEOTIDE SEQUENCE [LARGE SCALE GENOMIC DNA]</scope>
    <source>
        <strain evidence="1 2">JCM 12928</strain>
    </source>
</reference>
<keyword evidence="2" id="KW-1185">Reference proteome</keyword>
<dbReference type="Proteomes" id="UP001501352">
    <property type="component" value="Unassembled WGS sequence"/>
</dbReference>
<organism evidence="1 2">
    <name type="scientific">Brevundimonas kwangchunensis</name>
    <dbReference type="NCBI Taxonomy" id="322163"/>
    <lineage>
        <taxon>Bacteria</taxon>
        <taxon>Pseudomonadati</taxon>
        <taxon>Pseudomonadota</taxon>
        <taxon>Alphaproteobacteria</taxon>
        <taxon>Caulobacterales</taxon>
        <taxon>Caulobacteraceae</taxon>
        <taxon>Brevundimonas</taxon>
    </lineage>
</organism>
<sequence>MIDNRPAYLIKDSNYAVIPALPIGLELSTVPDWVKLSMLHLGGVQPITGEMMDAAAFVLEDRPSDGEIELFRSKGTRFQMVSVVTSIAAFREVDGVMLGVPYAISLVPANKRGTVLSNVDVEYVRKMDLNAVLQQQEPCYVDFNPFTGHWGGWGNITVFLGDQPRNAFPDALGLVTDMYYLQLGFDPETVGVVNLGMGEGKPFRKYHRHRTRLMFSPFETFQARRVWGAESPIELFLLQGLLRENLTPILQMLLFDDGSAHPSLYDLWAQDLSDLPGLITEADMFFPDQRLAVFCDSTRHHRGGKAARKDEAISQRLEAAGMRSVRVPGALIVRDLKAAVELVLQALQ</sequence>
<evidence type="ECO:0000313" key="2">
    <source>
        <dbReference type="Proteomes" id="UP001501352"/>
    </source>
</evidence>
<dbReference type="EMBL" id="BAAAGA010000005">
    <property type="protein sequence ID" value="GAA0625288.1"/>
    <property type="molecule type" value="Genomic_DNA"/>
</dbReference>
<comment type="caution">
    <text evidence="1">The sequence shown here is derived from an EMBL/GenBank/DDBJ whole genome shotgun (WGS) entry which is preliminary data.</text>
</comment>
<evidence type="ECO:0008006" key="3">
    <source>
        <dbReference type="Google" id="ProtNLM"/>
    </source>
</evidence>